<keyword evidence="9" id="KW-1185">Reference proteome</keyword>
<evidence type="ECO:0000256" key="2">
    <source>
        <dbReference type="ARBA" id="ARBA00023125"/>
    </source>
</evidence>
<accession>A0A132N7K5</accession>
<keyword evidence="2 4" id="KW-0238">DNA-binding</keyword>
<evidence type="ECO:0000313" key="11">
    <source>
        <dbReference type="Proteomes" id="UP000070659"/>
    </source>
</evidence>
<reference evidence="9" key="4">
    <citation type="submission" date="2015-04" db="EMBL/GenBank/DDBJ databases">
        <title>Physiological reanalysis, assessment of diazotrophy, and genome sequences of multiple isolates of Streptomyces thermoautotrophicus.</title>
        <authorList>
            <person name="MacKellar D.C."/>
            <person name="Lieber L."/>
            <person name="Norman J."/>
            <person name="Bolger A."/>
            <person name="Tobin C."/>
            <person name="Murray J.W."/>
            <person name="Chang R."/>
            <person name="Ford T."/>
            <person name="Nguyen P.Q."/>
            <person name="Woodward J."/>
            <person name="Permingeat H."/>
            <person name="Joshi N.S."/>
            <person name="Silver P.A."/>
            <person name="Usadel B."/>
            <person name="Rutherford A.W."/>
            <person name="Friesen M."/>
            <person name="Prell J."/>
        </authorList>
    </citation>
    <scope>NUCLEOTIDE SEQUENCE [LARGE SCALE GENOMIC DNA]</scope>
    <source>
        <strain evidence="9">H1</strain>
    </source>
</reference>
<evidence type="ECO:0000256" key="3">
    <source>
        <dbReference type="ARBA" id="ARBA00023163"/>
    </source>
</evidence>
<gene>
    <name evidence="6" type="ORF">LI90_2192</name>
    <name evidence="8" type="ORF">TH66_02290</name>
    <name evidence="7" type="ORF">TR74_23750</name>
</gene>
<dbReference type="PROSITE" id="PS50977">
    <property type="entry name" value="HTH_TETR_2"/>
    <property type="match status" value="1"/>
</dbReference>
<evidence type="ECO:0000313" key="7">
    <source>
        <dbReference type="EMBL" id="KWX05431.1"/>
    </source>
</evidence>
<reference evidence="6" key="3">
    <citation type="submission" date="2015-04" db="EMBL/GenBank/DDBJ databases">
        <title>Physiological reanalysis, assessment of diazotrophy, and genome sequences of multiple isolates of Streptomyces thermoautotrophicus.</title>
        <authorList>
            <person name="MacKellar D.C."/>
            <person name="Lieber L."/>
            <person name="Norman J."/>
            <person name="Bolger A."/>
            <person name="Tobin C."/>
            <person name="Murray J.W."/>
            <person name="Woodward J."/>
            <person name="Friesen M."/>
            <person name="Prell J."/>
        </authorList>
    </citation>
    <scope>NUCLEOTIDE SEQUENCE [LARGE SCALE GENOMIC DNA]</scope>
    <source>
        <strain evidence="6">H1</strain>
    </source>
</reference>
<dbReference type="EMBL" id="JYIK01001119">
    <property type="protein sequence ID" value="KWX05431.1"/>
    <property type="molecule type" value="Genomic_DNA"/>
</dbReference>
<feature type="DNA-binding region" description="H-T-H motif" evidence="4">
    <location>
        <begin position="31"/>
        <end position="50"/>
    </location>
</feature>
<dbReference type="AlphaFoldDB" id="A0A132N7K5"/>
<sequence>MPTQRDALTPAERLLQTAATLFTREGIRAVGIDRLVAEAKVARASLYQNFGSKDALIAAYLQRQDELDRAAYQRATRRCDSAVGRVLALFDLAEAAARRRQYPGCLYLNAVTEFPDPKHPVSVAVRSHRQWLRDLLTTELTRAGAADPAALAEQIHLLYDGGLAGSKLSRSPEPIRLAKQMAENMIARASR</sequence>
<dbReference type="OrthoDB" id="4214267at2"/>
<dbReference type="STRING" id="1469144.LI90_2192"/>
<dbReference type="Pfam" id="PF00440">
    <property type="entry name" value="TetR_N"/>
    <property type="match status" value="1"/>
</dbReference>
<proteinExistence type="predicted"/>
<evidence type="ECO:0000313" key="9">
    <source>
        <dbReference type="Proteomes" id="UP000070188"/>
    </source>
</evidence>
<organism evidence="8 11">
    <name type="scientific">Carbonactinospora thermoautotrophica</name>
    <dbReference type="NCBI Taxonomy" id="1469144"/>
    <lineage>
        <taxon>Bacteria</taxon>
        <taxon>Bacillati</taxon>
        <taxon>Actinomycetota</taxon>
        <taxon>Actinomycetes</taxon>
        <taxon>Kitasatosporales</taxon>
        <taxon>Carbonactinosporaceae</taxon>
        <taxon>Carbonactinospora</taxon>
    </lineage>
</organism>
<dbReference type="InterPro" id="IPR009057">
    <property type="entry name" value="Homeodomain-like_sf"/>
</dbReference>
<dbReference type="Proteomes" id="UP000070659">
    <property type="component" value="Unassembled WGS sequence"/>
</dbReference>
<dbReference type="EMBL" id="JYIJ01000011">
    <property type="protein sequence ID" value="KWX05522.1"/>
    <property type="molecule type" value="Genomic_DNA"/>
</dbReference>
<dbReference type="SUPFAM" id="SSF48498">
    <property type="entry name" value="Tetracyclin repressor-like, C-terminal domain"/>
    <property type="match status" value="1"/>
</dbReference>
<dbReference type="GO" id="GO:0003677">
    <property type="term" value="F:DNA binding"/>
    <property type="evidence" value="ECO:0007669"/>
    <property type="project" value="UniProtKB-UniRule"/>
</dbReference>
<dbReference type="InterPro" id="IPR036271">
    <property type="entry name" value="Tet_transcr_reg_TetR-rel_C_sf"/>
</dbReference>
<dbReference type="PANTHER" id="PTHR47506">
    <property type="entry name" value="TRANSCRIPTIONAL REGULATORY PROTEIN"/>
    <property type="match status" value="1"/>
</dbReference>
<evidence type="ECO:0000313" key="10">
    <source>
        <dbReference type="Proteomes" id="UP000070598"/>
    </source>
</evidence>
<feature type="domain" description="HTH tetR-type" evidence="5">
    <location>
        <begin position="8"/>
        <end position="68"/>
    </location>
</feature>
<dbReference type="InterPro" id="IPR011075">
    <property type="entry name" value="TetR_C"/>
</dbReference>
<protein>
    <submittedName>
        <fullName evidence="6 8">Transcriptional regulator</fullName>
    </submittedName>
</protein>
<dbReference type="Proteomes" id="UP000070598">
    <property type="component" value="Unassembled WGS sequence"/>
</dbReference>
<evidence type="ECO:0000259" key="5">
    <source>
        <dbReference type="PROSITE" id="PS50977"/>
    </source>
</evidence>
<dbReference type="PANTHER" id="PTHR47506:SF6">
    <property type="entry name" value="HTH-TYPE TRANSCRIPTIONAL REPRESSOR NEMR"/>
    <property type="match status" value="1"/>
</dbReference>
<dbReference type="SUPFAM" id="SSF46689">
    <property type="entry name" value="Homeodomain-like"/>
    <property type="match status" value="1"/>
</dbReference>
<dbReference type="RefSeq" id="WP_066887455.1">
    <property type="nucleotide sequence ID" value="NZ_JYIJ01000011.1"/>
</dbReference>
<comment type="caution">
    <text evidence="8">The sequence shown here is derived from an EMBL/GenBank/DDBJ whole genome shotgun (WGS) entry which is preliminary data.</text>
</comment>
<dbReference type="InterPro" id="IPR001647">
    <property type="entry name" value="HTH_TetR"/>
</dbReference>
<evidence type="ECO:0000313" key="8">
    <source>
        <dbReference type="EMBL" id="KWX05522.1"/>
    </source>
</evidence>
<dbReference type="EMBL" id="LAXD01000001">
    <property type="protein sequence ID" value="KWX01164.1"/>
    <property type="molecule type" value="Genomic_DNA"/>
</dbReference>
<reference evidence="10" key="2">
    <citation type="submission" date="2015-02" db="EMBL/GenBank/DDBJ databases">
        <title>Physiological reanalysis, assessment of diazotrophy, and genome sequences of multiple isolates of Streptomyces thermoautotrophicus.</title>
        <authorList>
            <person name="MacKellar D.C."/>
            <person name="Lieber L."/>
            <person name="Norman J."/>
            <person name="Bolger A."/>
            <person name="Tobin C."/>
            <person name="Murray J.W."/>
            <person name="Friesen M."/>
            <person name="Prell J."/>
        </authorList>
    </citation>
    <scope>NUCLEOTIDE SEQUENCE [LARGE SCALE GENOMIC DNA]</scope>
    <source>
        <strain evidence="10">UBT1</strain>
    </source>
</reference>
<reference evidence="8 11" key="1">
    <citation type="submission" date="2015-02" db="EMBL/GenBank/DDBJ databases">
        <title>Physiological reanalysis, assessment of diazotrophy, and genome sequences of multiple isolates of Streptomyces thermoautotrophicus.</title>
        <authorList>
            <person name="MacKellar D.C."/>
            <person name="Lieber L."/>
            <person name="Norman J."/>
            <person name="Bolger A."/>
            <person name="Tobin C."/>
            <person name="Murray J.W."/>
            <person name="Prell J."/>
        </authorList>
    </citation>
    <scope>NUCLEOTIDE SEQUENCE [LARGE SCALE GENOMIC DNA]</scope>
    <source>
        <strain evidence="8 11">UBT1</strain>
    </source>
</reference>
<dbReference type="Gene3D" id="1.10.357.10">
    <property type="entry name" value="Tetracycline Repressor, domain 2"/>
    <property type="match status" value="1"/>
</dbReference>
<dbReference type="Proteomes" id="UP000070188">
    <property type="component" value="Unassembled WGS sequence"/>
</dbReference>
<name>A0A132N7K5_9ACTN</name>
<keyword evidence="1" id="KW-0805">Transcription regulation</keyword>
<evidence type="ECO:0000256" key="4">
    <source>
        <dbReference type="PROSITE-ProRule" id="PRU00335"/>
    </source>
</evidence>
<dbReference type="PRINTS" id="PR00455">
    <property type="entry name" value="HTHTETR"/>
</dbReference>
<evidence type="ECO:0000256" key="1">
    <source>
        <dbReference type="ARBA" id="ARBA00023015"/>
    </source>
</evidence>
<evidence type="ECO:0000313" key="6">
    <source>
        <dbReference type="EMBL" id="KWX01164.1"/>
    </source>
</evidence>
<dbReference type="PATRIC" id="fig|1469144.10.peg.2376"/>
<keyword evidence="3" id="KW-0804">Transcription</keyword>
<dbReference type="Pfam" id="PF16925">
    <property type="entry name" value="TetR_C_13"/>
    <property type="match status" value="1"/>
</dbReference>